<evidence type="ECO:0000313" key="5">
    <source>
        <dbReference type="Proteomes" id="UP001497522"/>
    </source>
</evidence>
<comment type="pathway">
    <text evidence="1">Carotenoid biosynthesis.</text>
</comment>
<name>A0ABP1AQH4_9BRYO</name>
<comment type="similarity">
    <text evidence="2">Belongs to the lycopene cyclase family.</text>
</comment>
<dbReference type="InterPro" id="IPR010108">
    <property type="entry name" value="Lycopene_cyclase_b/e"/>
</dbReference>
<accession>A0ABP1AQH4</accession>
<dbReference type="InterPro" id="IPR036188">
    <property type="entry name" value="FAD/NAD-bd_sf"/>
</dbReference>
<dbReference type="Proteomes" id="UP001497522">
    <property type="component" value="Chromosome 14"/>
</dbReference>
<gene>
    <name evidence="4" type="ORF">CSSPJE1EN2_LOCUS7580</name>
</gene>
<feature type="non-terminal residue" evidence="4">
    <location>
        <position position="626"/>
    </location>
</feature>
<evidence type="ECO:0000256" key="1">
    <source>
        <dbReference type="ARBA" id="ARBA00004829"/>
    </source>
</evidence>
<dbReference type="SUPFAM" id="SSF51905">
    <property type="entry name" value="FAD/NAD(P)-binding domain"/>
    <property type="match status" value="1"/>
</dbReference>
<protein>
    <recommendedName>
        <fullName evidence="6">Lycopene epsilon-cyclase</fullName>
    </recommendedName>
</protein>
<evidence type="ECO:0008006" key="6">
    <source>
        <dbReference type="Google" id="ProtNLM"/>
    </source>
</evidence>
<dbReference type="NCBIfam" id="TIGR01790">
    <property type="entry name" value="carotene-cycl"/>
    <property type="match status" value="1"/>
</dbReference>
<keyword evidence="3" id="KW-0413">Isomerase</keyword>
<sequence length="626" mass="68350">MAFEVSLTRGALNRLETGSSVSSKSSVSCSARTAASAAPFFSRLESSVTMRCLSTSVANYWECSTSRQQCPPPQVHHFCGGPQLDSPFSSSSSRISLGKKKASKCLLEWEAKNMARTGATSPSCQRKLAHAAREETHGTSCAIMAAAAGTLAPPVREDSYADEQDFIKAGGQELDLVQLQASKTMEQPKIAEKLQPLGDGTLDLVVIGCGPAGISLAAEAAKQGLNVGLVGPDTPFVNNYGVWEDEFAALGLENCIEQTWRDSCMYLDGDTPLTIGRAYGRVSRHLLREELLRRCAEAGVGYLDSEVERILETDENRSTVICANERRIDCRLVAVASGAAAGRFLKYEPGGPGVSVQTAYGVEVEVDHYPYDAELMIFMDYRDYNIQDTKKSAFEEIPTFLYAMPLSPTRVFFEETCLAARPALPFSLLQERLEARLEKMGIKVIHMHEEEWSYIPVGGTLPDTTQQHLGFGAAASMVHPATGYSVVRSLSEAPMYAAAIAGALGCTKGASSSHATGKNSRAAALEAWNALWPRERKRQRAFFLFGLELILQLDTAGVRDFFCTFFQLPEWLWKGFLGSKLSSLELIWFALATFMVAPNSLRYRLVRHLMVDPSGASLLRTYTGLG</sequence>
<dbReference type="Gene3D" id="3.50.50.60">
    <property type="entry name" value="FAD/NAD(P)-binding domain"/>
    <property type="match status" value="1"/>
</dbReference>
<keyword evidence="5" id="KW-1185">Reference proteome</keyword>
<dbReference type="Pfam" id="PF05834">
    <property type="entry name" value="Lycopene_cycl"/>
    <property type="match status" value="1"/>
</dbReference>
<dbReference type="PANTHER" id="PTHR39757">
    <property type="match status" value="1"/>
</dbReference>
<evidence type="ECO:0000313" key="4">
    <source>
        <dbReference type="EMBL" id="CAK9864585.1"/>
    </source>
</evidence>
<dbReference type="PRINTS" id="PR00411">
    <property type="entry name" value="PNDRDTASEI"/>
</dbReference>
<proteinExistence type="inferred from homology"/>
<dbReference type="EMBL" id="OZ023715">
    <property type="protein sequence ID" value="CAK9864585.1"/>
    <property type="molecule type" value="Genomic_DNA"/>
</dbReference>
<evidence type="ECO:0000256" key="3">
    <source>
        <dbReference type="ARBA" id="ARBA00023235"/>
    </source>
</evidence>
<organism evidence="4 5">
    <name type="scientific">Sphagnum jensenii</name>
    <dbReference type="NCBI Taxonomy" id="128206"/>
    <lineage>
        <taxon>Eukaryota</taxon>
        <taxon>Viridiplantae</taxon>
        <taxon>Streptophyta</taxon>
        <taxon>Embryophyta</taxon>
        <taxon>Bryophyta</taxon>
        <taxon>Sphagnophytina</taxon>
        <taxon>Sphagnopsida</taxon>
        <taxon>Sphagnales</taxon>
        <taxon>Sphagnaceae</taxon>
        <taxon>Sphagnum</taxon>
    </lineage>
</organism>
<reference evidence="4" key="1">
    <citation type="submission" date="2024-03" db="EMBL/GenBank/DDBJ databases">
        <authorList>
            <consortium name="ELIXIR-Norway"/>
            <consortium name="Elixir Norway"/>
        </authorList>
    </citation>
    <scope>NUCLEOTIDE SEQUENCE</scope>
</reference>
<evidence type="ECO:0000256" key="2">
    <source>
        <dbReference type="ARBA" id="ARBA00006599"/>
    </source>
</evidence>
<dbReference type="PANTHER" id="PTHR39757:SF3">
    <property type="entry name" value="LYCOPENE EPSILON CYCLASE, CHLOROPLASTIC"/>
    <property type="match status" value="1"/>
</dbReference>